<accession>A0A1N7E1N5</accession>
<evidence type="ECO:0000313" key="1">
    <source>
        <dbReference type="EMBL" id="SIR82017.1"/>
    </source>
</evidence>
<reference evidence="2" key="1">
    <citation type="submission" date="2017-01" db="EMBL/GenBank/DDBJ databases">
        <authorList>
            <person name="Varghese N."/>
            <person name="Submissions S."/>
        </authorList>
    </citation>
    <scope>NUCLEOTIDE SEQUENCE [LARGE SCALE GENOMIC DNA]</scope>
    <source>
        <strain evidence="2">CGMCC 1.7737</strain>
    </source>
</reference>
<organism evidence="1 2">
    <name type="scientific">Haladaptatus litoreus</name>
    <dbReference type="NCBI Taxonomy" id="553468"/>
    <lineage>
        <taxon>Archaea</taxon>
        <taxon>Methanobacteriati</taxon>
        <taxon>Methanobacteriota</taxon>
        <taxon>Stenosarchaea group</taxon>
        <taxon>Halobacteria</taxon>
        <taxon>Halobacteriales</taxon>
        <taxon>Haladaptataceae</taxon>
        <taxon>Haladaptatus</taxon>
    </lineage>
</organism>
<proteinExistence type="predicted"/>
<keyword evidence="2" id="KW-1185">Reference proteome</keyword>
<dbReference type="Proteomes" id="UP000186914">
    <property type="component" value="Unassembled WGS sequence"/>
</dbReference>
<name>A0A1N7E1N5_9EURY</name>
<evidence type="ECO:0000313" key="2">
    <source>
        <dbReference type="Proteomes" id="UP000186914"/>
    </source>
</evidence>
<protein>
    <submittedName>
        <fullName evidence="1">Uncharacterized protein</fullName>
    </submittedName>
</protein>
<dbReference type="AlphaFoldDB" id="A0A1N7E1N5"/>
<dbReference type="EMBL" id="FTNO01000005">
    <property type="protein sequence ID" value="SIR82017.1"/>
    <property type="molecule type" value="Genomic_DNA"/>
</dbReference>
<sequence>MSIPAHSRQTLTSALHVVESNEMTRTLTLPNGDDVAEGDIILYNGYPYRVKFVDGDEYEFELSPLYWGNGGMDIPFTDREALVDQWEADSRGTLTSSEWRQWLQEARHDSHFSDAELDEIARELRINENLLERLRRVFRR</sequence>
<gene>
    <name evidence="1" type="ORF">SAMN05421858_3948</name>
</gene>